<dbReference type="Gene3D" id="1.20.1260.20">
    <property type="entry name" value="PPE superfamily"/>
    <property type="match status" value="1"/>
</dbReference>
<evidence type="ECO:0000256" key="1">
    <source>
        <dbReference type="ARBA" id="ARBA00010652"/>
    </source>
</evidence>
<evidence type="ECO:0000256" key="2">
    <source>
        <dbReference type="SAM" id="MobiDB-lite"/>
    </source>
</evidence>
<evidence type="ECO:0000259" key="3">
    <source>
        <dbReference type="Pfam" id="PF00823"/>
    </source>
</evidence>
<dbReference type="GO" id="GO:0052572">
    <property type="term" value="P:response to host immune response"/>
    <property type="evidence" value="ECO:0007669"/>
    <property type="project" value="TreeGrafter"/>
</dbReference>
<dbReference type="PANTHER" id="PTHR46766:SF1">
    <property type="entry name" value="GLUTAMINE-RICH PROTEIN 2"/>
    <property type="match status" value="1"/>
</dbReference>
<reference evidence="5 6" key="1">
    <citation type="submission" date="2016-10" db="EMBL/GenBank/DDBJ databases">
        <title>Genome sequence of Mycobacterium talmonii.</title>
        <authorList>
            <person name="Greninger A.L."/>
            <person name="Elliott B."/>
            <person name="Vasireddy S."/>
            <person name="Vasireddy R."/>
        </authorList>
    </citation>
    <scope>NUCLEOTIDE SEQUENCE [LARGE SCALE GENOMIC DNA]</scope>
    <source>
        <strain evidence="6">NE-TNMC-100812</strain>
    </source>
</reference>
<organism evidence="5 6">
    <name type="scientific">Mycobacterium talmoniae</name>
    <dbReference type="NCBI Taxonomy" id="1858794"/>
    <lineage>
        <taxon>Bacteria</taxon>
        <taxon>Bacillati</taxon>
        <taxon>Actinomycetota</taxon>
        <taxon>Actinomycetes</taxon>
        <taxon>Mycobacteriales</taxon>
        <taxon>Mycobacteriaceae</taxon>
        <taxon>Mycobacterium</taxon>
    </lineage>
</organism>
<dbReference type="AlphaFoldDB" id="A0A1S1NKW8"/>
<dbReference type="SUPFAM" id="SSF140459">
    <property type="entry name" value="PE/PPE dimer-like"/>
    <property type="match status" value="1"/>
</dbReference>
<dbReference type="InterPro" id="IPR038332">
    <property type="entry name" value="PPE_sf"/>
</dbReference>
<dbReference type="InterPro" id="IPR022171">
    <property type="entry name" value="PPE_C"/>
</dbReference>
<evidence type="ECO:0000313" key="5">
    <source>
        <dbReference type="EMBL" id="OHV05171.1"/>
    </source>
</evidence>
<name>A0A1S1NKW8_9MYCO</name>
<dbReference type="RefSeq" id="WP_071023659.1">
    <property type="nucleotide sequence ID" value="NZ_MLQM01000022.1"/>
</dbReference>
<proteinExistence type="inferred from homology"/>
<feature type="region of interest" description="Disordered" evidence="2">
    <location>
        <begin position="363"/>
        <end position="383"/>
    </location>
</feature>
<gene>
    <name evidence="5" type="ORF">BKN37_06790</name>
</gene>
<keyword evidence="6" id="KW-1185">Reference proteome</keyword>
<dbReference type="Pfam" id="PF00823">
    <property type="entry name" value="PPE"/>
    <property type="match status" value="1"/>
</dbReference>
<evidence type="ECO:0000313" key="6">
    <source>
        <dbReference type="Proteomes" id="UP000179734"/>
    </source>
</evidence>
<accession>A0A1S1NKW8</accession>
<dbReference type="Pfam" id="PF12484">
    <property type="entry name" value="PPE-SVP"/>
    <property type="match status" value="1"/>
</dbReference>
<dbReference type="Proteomes" id="UP000179734">
    <property type="component" value="Unassembled WGS sequence"/>
</dbReference>
<dbReference type="InterPro" id="IPR000030">
    <property type="entry name" value="PPE_dom"/>
</dbReference>
<dbReference type="PANTHER" id="PTHR46766">
    <property type="entry name" value="GLUTAMINE-RICH PROTEIN 2"/>
    <property type="match status" value="1"/>
</dbReference>
<feature type="domain" description="PPE" evidence="3">
    <location>
        <begin position="2"/>
        <end position="164"/>
    </location>
</feature>
<comment type="caution">
    <text evidence="5">The sequence shown here is derived from an EMBL/GenBank/DDBJ whole genome shotgun (WGS) entry which is preliminary data.</text>
</comment>
<evidence type="ECO:0000259" key="4">
    <source>
        <dbReference type="Pfam" id="PF12484"/>
    </source>
</evidence>
<dbReference type="EMBL" id="MLQM01000022">
    <property type="protein sequence ID" value="OHV05171.1"/>
    <property type="molecule type" value="Genomic_DNA"/>
</dbReference>
<dbReference type="FunFam" id="1.20.1260.20:FF:000001">
    <property type="entry name" value="PPE family protein PPE41"/>
    <property type="match status" value="1"/>
</dbReference>
<sequence>MDFGALPPEINSARMYAGPGAAPMVAAAAAWDALAAELSTVAAGYGSILSDLTGEGWLGPAALSMATTAAPYVGWLHVTAAQAEQTAAQAMAAAAAYELAFAMTVPPPVIAANRSLLMALVATNFFGQNAPAIAATEAHYAEMWLQDATAMYGYAGAAAAASQLAPFSEPPHTTNPAGLVAQSTAVAQAAGNASATQPTSVPHVLSMAPAALQQLAAPTAPPTSSPTLLDILERVPNEVNTVLSFTNAATSGRGMAILNARLAFQAAQEANTAPALGERLVSTGPVRFGGSMVPGVSAAMGRATPVGSLSVPPNWATAAPEIRPMAFTLPAPGTAAAPAAAADLPPVPGSAFSQSVLGTLSRQGYDAPRAKSKPLIVRSPAAG</sequence>
<feature type="domain" description="PPE family C-terminal" evidence="4">
    <location>
        <begin position="297"/>
        <end position="377"/>
    </location>
</feature>
<protein>
    <recommendedName>
        <fullName evidence="7">PPE family protein</fullName>
    </recommendedName>
</protein>
<evidence type="ECO:0008006" key="7">
    <source>
        <dbReference type="Google" id="ProtNLM"/>
    </source>
</evidence>
<comment type="similarity">
    <text evidence="1">Belongs to the mycobacterial PPE family.</text>
</comment>